<comment type="caution">
    <text evidence="1">The sequence shown here is derived from an EMBL/GenBank/DDBJ whole genome shotgun (WGS) entry which is preliminary data.</text>
</comment>
<name>A0AAW0RBQ0_9PEZI</name>
<accession>A0AAW0RBQ0</accession>
<reference evidence="1 2" key="1">
    <citation type="submission" date="2023-01" db="EMBL/GenBank/DDBJ databases">
        <title>Analysis of 21 Apiospora genomes using comparative genomics revels a genus with tremendous synthesis potential of carbohydrate active enzymes and secondary metabolites.</title>
        <authorList>
            <person name="Sorensen T."/>
        </authorList>
    </citation>
    <scope>NUCLEOTIDE SEQUENCE [LARGE SCALE GENOMIC DNA]</scope>
    <source>
        <strain evidence="1 2">CBS 117206</strain>
    </source>
</reference>
<gene>
    <name evidence="1" type="ORF">PG999_000431</name>
</gene>
<evidence type="ECO:0000313" key="2">
    <source>
        <dbReference type="Proteomes" id="UP001392437"/>
    </source>
</evidence>
<sequence length="144" mass="15481">MAKICLNRPDHTVIGSIRTETSPGIAELQGVAPTTGSNAAGSITLVGKLNSFILPAYSILRTVQNYLNQSLTFIQKEWLTVKDIHPGHVHSGPGNWLAKRLGLDQAPVTTIESASAVLNTIDVVVREEVLGKLISSIDGKLMPW</sequence>
<evidence type="ECO:0000313" key="1">
    <source>
        <dbReference type="EMBL" id="KAK8132258.1"/>
    </source>
</evidence>
<dbReference type="AlphaFoldDB" id="A0AAW0RBQ0"/>
<organism evidence="1 2">
    <name type="scientific">Apiospora kogelbergensis</name>
    <dbReference type="NCBI Taxonomy" id="1337665"/>
    <lineage>
        <taxon>Eukaryota</taxon>
        <taxon>Fungi</taxon>
        <taxon>Dikarya</taxon>
        <taxon>Ascomycota</taxon>
        <taxon>Pezizomycotina</taxon>
        <taxon>Sordariomycetes</taxon>
        <taxon>Xylariomycetidae</taxon>
        <taxon>Amphisphaeriales</taxon>
        <taxon>Apiosporaceae</taxon>
        <taxon>Apiospora</taxon>
    </lineage>
</organism>
<dbReference type="EMBL" id="JAQQWP010000001">
    <property type="protein sequence ID" value="KAK8132258.1"/>
    <property type="molecule type" value="Genomic_DNA"/>
</dbReference>
<proteinExistence type="predicted"/>
<protein>
    <submittedName>
        <fullName evidence="1">Uncharacterized protein</fullName>
    </submittedName>
</protein>
<keyword evidence="2" id="KW-1185">Reference proteome</keyword>
<dbReference type="Proteomes" id="UP001392437">
    <property type="component" value="Unassembled WGS sequence"/>
</dbReference>